<dbReference type="SUPFAM" id="SSF52200">
    <property type="entry name" value="Toll/Interleukin receptor TIR domain"/>
    <property type="match status" value="1"/>
</dbReference>
<evidence type="ECO:0000256" key="3">
    <source>
        <dbReference type="ARBA" id="ARBA00022801"/>
    </source>
</evidence>
<dbReference type="GO" id="GO:0016579">
    <property type="term" value="P:protein deubiquitination"/>
    <property type="evidence" value="ECO:0007669"/>
    <property type="project" value="TreeGrafter"/>
</dbReference>
<dbReference type="GO" id="GO:0101005">
    <property type="term" value="F:deubiquitinase activity"/>
    <property type="evidence" value="ECO:0007669"/>
    <property type="project" value="TreeGrafter"/>
</dbReference>
<dbReference type="Gene3D" id="3.90.1720.30">
    <property type="entry name" value="PPPDE domains"/>
    <property type="match status" value="1"/>
</dbReference>
<dbReference type="GO" id="GO:0006508">
    <property type="term" value="P:proteolysis"/>
    <property type="evidence" value="ECO:0007669"/>
    <property type="project" value="UniProtKB-KW"/>
</dbReference>
<dbReference type="InterPro" id="IPR010992">
    <property type="entry name" value="IHF-like_DNA-bd_dom_sf"/>
</dbReference>
<dbReference type="Proteomes" id="UP000186817">
    <property type="component" value="Unassembled WGS sequence"/>
</dbReference>
<comment type="caution">
    <text evidence="6">The sequence shown here is derived from an EMBL/GenBank/DDBJ whole genome shotgun (WGS) entry which is preliminary data.</text>
</comment>
<dbReference type="Gene3D" id="4.10.520.10">
    <property type="entry name" value="IHF-like DNA-binding proteins"/>
    <property type="match status" value="1"/>
</dbReference>
<dbReference type="InterPro" id="IPR000119">
    <property type="entry name" value="Hist_DNA-bd"/>
</dbReference>
<keyword evidence="4" id="KW-0472">Membrane</keyword>
<feature type="domain" description="PPPDE" evidence="5">
    <location>
        <begin position="1"/>
        <end position="306"/>
    </location>
</feature>
<dbReference type="CDD" id="cd13834">
    <property type="entry name" value="HU_like"/>
    <property type="match status" value="2"/>
</dbReference>
<reference evidence="6 7" key="1">
    <citation type="submission" date="2016-02" db="EMBL/GenBank/DDBJ databases">
        <title>Genome analysis of coral dinoflagellate symbionts highlights evolutionary adaptations to a symbiotic lifestyle.</title>
        <authorList>
            <person name="Aranda M."/>
            <person name="Li Y."/>
            <person name="Liew Y.J."/>
            <person name="Baumgarten S."/>
            <person name="Simakov O."/>
            <person name="Wilson M."/>
            <person name="Piel J."/>
            <person name="Ashoor H."/>
            <person name="Bougouffa S."/>
            <person name="Bajic V.B."/>
            <person name="Ryu T."/>
            <person name="Ravasi T."/>
            <person name="Bayer T."/>
            <person name="Micklem G."/>
            <person name="Kim H."/>
            <person name="Bhak J."/>
            <person name="Lajeunesse T.C."/>
            <person name="Voolstra C.R."/>
        </authorList>
    </citation>
    <scope>NUCLEOTIDE SEQUENCE [LARGE SCALE GENOMIC DNA]</scope>
    <source>
        <strain evidence="6 7">CCMP2467</strain>
    </source>
</reference>
<dbReference type="PANTHER" id="PTHR12378">
    <property type="entry name" value="DESUMOYLATING ISOPEPTIDASE"/>
    <property type="match status" value="1"/>
</dbReference>
<name>A0A1Q9E2Y1_SYMMI</name>
<feature type="transmembrane region" description="Helical" evidence="4">
    <location>
        <begin position="930"/>
        <end position="949"/>
    </location>
</feature>
<dbReference type="Pfam" id="PF05903">
    <property type="entry name" value="Peptidase_C97"/>
    <property type="match status" value="1"/>
</dbReference>
<dbReference type="PROSITE" id="PS51858">
    <property type="entry name" value="PPPDE"/>
    <property type="match status" value="1"/>
</dbReference>
<dbReference type="GO" id="GO:0030527">
    <property type="term" value="F:structural constituent of chromatin"/>
    <property type="evidence" value="ECO:0007669"/>
    <property type="project" value="InterPro"/>
</dbReference>
<evidence type="ECO:0000259" key="5">
    <source>
        <dbReference type="PROSITE" id="PS51858"/>
    </source>
</evidence>
<accession>A0A1Q9E2Y1</accession>
<dbReference type="PANTHER" id="PTHR12378:SF9">
    <property type="entry name" value="OS06G0107000 PROTEIN"/>
    <property type="match status" value="1"/>
</dbReference>
<dbReference type="SMART" id="SM01179">
    <property type="entry name" value="DUF862"/>
    <property type="match status" value="1"/>
</dbReference>
<keyword evidence="2" id="KW-0645">Protease</keyword>
<dbReference type="OrthoDB" id="2157530at2759"/>
<dbReference type="EMBL" id="LSRX01000282">
    <property type="protein sequence ID" value="OLQ01785.1"/>
    <property type="molecule type" value="Genomic_DNA"/>
</dbReference>
<sequence length="1358" mass="147654">MCLHLERGKVYGAEWSFGYTDDGGSGIFSCDPGECGEHTYREAVAMGATCLREEAMKTAKAMTKGQLADQLATKSELKKKEVLSVLQNLSEIGASEVTTTGKFVLPGLCMIKTRVKPATKGGTRMMFGKEVQVKAQKAKTVVKAMPLAALKSQAMKTAKAMTKGQLADQLATKSELKKKEVLSVLQNLSEIGASEVTTTGKFVLPGLCMIKTRVKPATKGGTRMMFGKEVQVKAQKAKTVVKAMPLAALKSQDVILLLSALAQDWQGEDYDILHRNCCHFSDTLCRRLGVGPIPDWITNLAGAGAQVVLWPAERVLSVSTLVTSLLSVSTLVTSLLNLTRLQWSDPTSPASLRQETGLRHAVSGVRAAAVIAAAKAVELEHELAIKQTVTDGATHLMELDQRPLSQCYSSASYGIIFRDALDAFLTAGGSSNTRFPTMEQVQLAGVSLFNAAAETGHVDIFVGHSWSAGRWSKFLALCLRLVSVLEEWFFNLDMAICCAFGAWLIVAATLLGWGGITSLGGSYLALPCLVYFPMTVFFVVFIFGQQLFEGRLPPALWVDKLCIHQTDMDRKAEQIAALPVFVMHSSRMLILWDDTYFERKWCSLELATFARHVGTEKIDVLPLWLAPWLLSSILLDLLSVTLYEFLAHCFPNWSVAWTNPLMEAAESLLGENPATLKFVAVFTIWLFSSISYAPSSFPSSFSFCMKLRNHQLMLQQMANFDVRAAKCTLPSDAKAIEQQVEDLFKDDVVERRPQQMGGDVDNGEVCVPMRYHGWQGSSPDVFGDPLGRFNAYVRGTLREFVISQIGDELYVSWRTCLIAYLPMIFYSTVNVLGCDNGPCDQSAALAGYQSTSTYMLTSMVGWIINIALAFPLTYPVLLRMVKFAMSHGDGSLQLCAAFLFCPLAFFYNYIWGSLVLASLVCVVQNYSPTQLLVCFLVLAVLLAQVIWLFSSGTHQDSSQLSCRCVKRQAAAYEALGNTGSIAVRYAISESASEIACNAGDMVRAAADAVEQVNDATSTVVHKVTEAAIHRSANLACDAMTQVARAAPPIDSLGYMCLGTRKPGVAEFSTTFPFACICSQGGRSATDPVVVQLFGLQCVLGHVFGTAGMRLWFPRLWSRPPGPSLGHGVTPLQENAVACQSVSSTCCAMRRLGLGSAWLAAALRVCSLRNDEEQQWHLDSSSEMAPPGATQEDSKPFGFLEPEPKDMQEVQLFASALVGGGERGGQVNETLAVDPGSAAALLQSLAGELRMANDGSDRDLQAYNHLLELHFQERSDTNHASLSRGVIWQLADDIRRIERLRAMSADELAAVPEEETDSFVHFFRGLAKQKHGEGRAALAQGLMAAKRRAAAVAEGGGGG</sequence>
<feature type="transmembrane region" description="Helical" evidence="4">
    <location>
        <begin position="859"/>
        <end position="878"/>
    </location>
</feature>
<keyword evidence="7" id="KW-1185">Reference proteome</keyword>
<dbReference type="InterPro" id="IPR042266">
    <property type="entry name" value="PPPDE_sf"/>
</dbReference>
<dbReference type="Pfam" id="PF00216">
    <property type="entry name" value="Bac_DNA_binding"/>
    <property type="match status" value="1"/>
</dbReference>
<keyword evidence="3" id="KW-0378">Hydrolase</keyword>
<evidence type="ECO:0000313" key="6">
    <source>
        <dbReference type="EMBL" id="OLQ01785.1"/>
    </source>
</evidence>
<dbReference type="GO" id="GO:0003677">
    <property type="term" value="F:DNA binding"/>
    <property type="evidence" value="ECO:0007669"/>
    <property type="project" value="InterPro"/>
</dbReference>
<feature type="transmembrane region" description="Helical" evidence="4">
    <location>
        <begin position="488"/>
        <end position="511"/>
    </location>
</feature>
<proteinExistence type="inferred from homology"/>
<dbReference type="InterPro" id="IPR035897">
    <property type="entry name" value="Toll_tir_struct_dom_sf"/>
</dbReference>
<dbReference type="InterPro" id="IPR008580">
    <property type="entry name" value="PPPDE_dom"/>
</dbReference>
<feature type="transmembrane region" description="Helical" evidence="4">
    <location>
        <begin position="523"/>
        <end position="544"/>
    </location>
</feature>
<organism evidence="6 7">
    <name type="scientific">Symbiodinium microadriaticum</name>
    <name type="common">Dinoflagellate</name>
    <name type="synonym">Zooxanthella microadriatica</name>
    <dbReference type="NCBI Taxonomy" id="2951"/>
    <lineage>
        <taxon>Eukaryota</taxon>
        <taxon>Sar</taxon>
        <taxon>Alveolata</taxon>
        <taxon>Dinophyceae</taxon>
        <taxon>Suessiales</taxon>
        <taxon>Symbiodiniaceae</taxon>
        <taxon>Symbiodinium</taxon>
    </lineage>
</organism>
<keyword evidence="4" id="KW-1133">Transmembrane helix</keyword>
<feature type="transmembrane region" description="Helical" evidence="4">
    <location>
        <begin position="890"/>
        <end position="910"/>
    </location>
</feature>
<gene>
    <name evidence="6" type="primary">HCc2</name>
    <name evidence="6" type="ORF">AK812_SmicGene15473</name>
</gene>
<evidence type="ECO:0000256" key="2">
    <source>
        <dbReference type="ARBA" id="ARBA00022670"/>
    </source>
</evidence>
<keyword evidence="4" id="KW-0812">Transmembrane</keyword>
<protein>
    <submittedName>
        <fullName evidence="6">Major basic nuclear protein 2</fullName>
    </submittedName>
</protein>
<evidence type="ECO:0000313" key="7">
    <source>
        <dbReference type="Proteomes" id="UP000186817"/>
    </source>
</evidence>
<evidence type="ECO:0000256" key="4">
    <source>
        <dbReference type="SAM" id="Phobius"/>
    </source>
</evidence>
<comment type="similarity">
    <text evidence="1">Belongs to the DeSI family.</text>
</comment>
<dbReference type="SUPFAM" id="SSF47729">
    <property type="entry name" value="IHF-like DNA-binding proteins"/>
    <property type="match status" value="2"/>
</dbReference>
<evidence type="ECO:0000256" key="1">
    <source>
        <dbReference type="ARBA" id="ARBA00008140"/>
    </source>
</evidence>